<reference evidence="3 4" key="1">
    <citation type="submission" date="2019-02" db="EMBL/GenBank/DDBJ databases">
        <title>Deep-cultivation of Planctomycetes and their phenomic and genomic characterization uncovers novel biology.</title>
        <authorList>
            <person name="Wiegand S."/>
            <person name="Jogler M."/>
            <person name="Boedeker C."/>
            <person name="Pinto D."/>
            <person name="Vollmers J."/>
            <person name="Rivas-Marin E."/>
            <person name="Kohn T."/>
            <person name="Peeters S.H."/>
            <person name="Heuer A."/>
            <person name="Rast P."/>
            <person name="Oberbeckmann S."/>
            <person name="Bunk B."/>
            <person name="Jeske O."/>
            <person name="Meyerdierks A."/>
            <person name="Storesund J.E."/>
            <person name="Kallscheuer N."/>
            <person name="Luecker S."/>
            <person name="Lage O.M."/>
            <person name="Pohl T."/>
            <person name="Merkel B.J."/>
            <person name="Hornburger P."/>
            <person name="Mueller R.-W."/>
            <person name="Bruemmer F."/>
            <person name="Labrenz M."/>
            <person name="Spormann A.M."/>
            <person name="Op Den Camp H."/>
            <person name="Overmann J."/>
            <person name="Amann R."/>
            <person name="Jetten M.S.M."/>
            <person name="Mascher T."/>
            <person name="Medema M.H."/>
            <person name="Devos D.P."/>
            <person name="Kaster A.-K."/>
            <person name="Ovreas L."/>
            <person name="Rohde M."/>
            <person name="Galperin M.Y."/>
            <person name="Jogler C."/>
        </authorList>
    </citation>
    <scope>NUCLEOTIDE SEQUENCE [LARGE SCALE GENOMIC DNA]</scope>
    <source>
        <strain evidence="3 4">CA85</strain>
    </source>
</reference>
<evidence type="ECO:0000256" key="2">
    <source>
        <dbReference type="SAM" id="MobiDB-lite"/>
    </source>
</evidence>
<dbReference type="Proteomes" id="UP000318053">
    <property type="component" value="Unassembled WGS sequence"/>
</dbReference>
<dbReference type="EMBL" id="SJPK01000001">
    <property type="protein sequence ID" value="TWT75128.1"/>
    <property type="molecule type" value="Genomic_DNA"/>
</dbReference>
<dbReference type="InterPro" id="IPR013785">
    <property type="entry name" value="Aldolase_TIM"/>
</dbReference>
<protein>
    <submittedName>
        <fullName evidence="3">Dihydrodipicolinate synthase</fullName>
    </submittedName>
</protein>
<dbReference type="PANTHER" id="PTHR12128">
    <property type="entry name" value="DIHYDRODIPICOLINATE SYNTHASE"/>
    <property type="match status" value="1"/>
</dbReference>
<dbReference type="Gene3D" id="3.20.20.70">
    <property type="entry name" value="Aldolase class I"/>
    <property type="match status" value="1"/>
</dbReference>
<accession>A0A5C5YJU9</accession>
<dbReference type="CDD" id="cd00408">
    <property type="entry name" value="DHDPS-like"/>
    <property type="match status" value="1"/>
</dbReference>
<keyword evidence="4" id="KW-1185">Reference proteome</keyword>
<proteinExistence type="predicted"/>
<evidence type="ECO:0000313" key="4">
    <source>
        <dbReference type="Proteomes" id="UP000318053"/>
    </source>
</evidence>
<keyword evidence="1" id="KW-0456">Lyase</keyword>
<feature type="region of interest" description="Disordered" evidence="2">
    <location>
        <begin position="1"/>
        <end position="37"/>
    </location>
</feature>
<comment type="caution">
    <text evidence="3">The sequence shown here is derived from an EMBL/GenBank/DDBJ whole genome shotgun (WGS) entry which is preliminary data.</text>
</comment>
<dbReference type="PANTHER" id="PTHR12128:SF51">
    <property type="entry name" value="BLL4205 PROTEIN"/>
    <property type="match status" value="1"/>
</dbReference>
<dbReference type="SUPFAM" id="SSF51569">
    <property type="entry name" value="Aldolase"/>
    <property type="match status" value="1"/>
</dbReference>
<dbReference type="GO" id="GO:0008840">
    <property type="term" value="F:4-hydroxy-tetrahydrodipicolinate synthase activity"/>
    <property type="evidence" value="ECO:0007669"/>
    <property type="project" value="TreeGrafter"/>
</dbReference>
<evidence type="ECO:0000313" key="3">
    <source>
        <dbReference type="EMBL" id="TWT75128.1"/>
    </source>
</evidence>
<gene>
    <name evidence="3" type="ORF">CA85_04170</name>
</gene>
<name>A0A5C5YJU9_9BACT</name>
<dbReference type="AlphaFoldDB" id="A0A5C5YJU9"/>
<dbReference type="InterPro" id="IPR002220">
    <property type="entry name" value="DapA-like"/>
</dbReference>
<evidence type="ECO:0000256" key="1">
    <source>
        <dbReference type="ARBA" id="ARBA00023239"/>
    </source>
</evidence>
<dbReference type="Pfam" id="PF00701">
    <property type="entry name" value="DHDPS"/>
    <property type="match status" value="1"/>
</dbReference>
<organism evidence="3 4">
    <name type="scientific">Allorhodopirellula solitaria</name>
    <dbReference type="NCBI Taxonomy" id="2527987"/>
    <lineage>
        <taxon>Bacteria</taxon>
        <taxon>Pseudomonadati</taxon>
        <taxon>Planctomycetota</taxon>
        <taxon>Planctomycetia</taxon>
        <taxon>Pirellulales</taxon>
        <taxon>Pirellulaceae</taxon>
        <taxon>Allorhodopirellula</taxon>
    </lineage>
</organism>
<sequence>MGTSDHSRRNPRADNESDSAEPSKSRKEARGGRDRRMPAAAVMKELRRGIAIPAHPLALTADGKFDERSQRALSRYYHASGAGGIAVGVHTTQFEIREPRHGLLRPVLQLAAETFHQLDRQANRRTVRIAGVCGRTSQAVGDACLARDLGYDAGMISLAAWKDGSDDQLIEHCKAVAEEIPIIGFYLQPAVGGRPLSIDFWRQLSLLPNLVAIKIAPFDRYKTHDVIRAVAEVERGDEIALYTGNDDSIVMDLLTEYRIQTGERAISLQMVGGLLGHWACWTQNAVQLLAQCHAARQNREISSELLTLATEVTDCNAALFDAANGFAGCIPGIHYVLKQQGLLASTRCLDPNLHLSPGQQSEIDRVRTCYPHLIDDDWVAEHLDDWMR</sequence>
<dbReference type="SMART" id="SM01130">
    <property type="entry name" value="DHDPS"/>
    <property type="match status" value="1"/>
</dbReference>